<accession>A0AAU9CHS8</accession>
<organism evidence="8 9">
    <name type="scientific">Methylomarinovum tepidoasis</name>
    <dbReference type="NCBI Taxonomy" id="2840183"/>
    <lineage>
        <taxon>Bacteria</taxon>
        <taxon>Pseudomonadati</taxon>
        <taxon>Pseudomonadota</taxon>
        <taxon>Gammaproteobacteria</taxon>
        <taxon>Methylococcales</taxon>
        <taxon>Methylothermaceae</taxon>
        <taxon>Methylomarinovum</taxon>
    </lineage>
</organism>
<dbReference type="GO" id="GO:0016829">
    <property type="term" value="F:lyase activity"/>
    <property type="evidence" value="ECO:0007669"/>
    <property type="project" value="UniProtKB-KW"/>
</dbReference>
<dbReference type="Pfam" id="PF04476">
    <property type="entry name" value="4HFCP_synth"/>
    <property type="match status" value="1"/>
</dbReference>
<dbReference type="PIRSF" id="PIRSF015957">
    <property type="entry name" value="UCP015957"/>
    <property type="match status" value="1"/>
</dbReference>
<dbReference type="EMBL" id="AP024718">
    <property type="protein sequence ID" value="BCX88911.1"/>
    <property type="molecule type" value="Genomic_DNA"/>
</dbReference>
<comment type="catalytic activity">
    <reaction evidence="6">
        <text>2 D-glyceraldehyde 3-phosphate = 4-(hydroxymethyl)-2-furancarboxaldehyde phosphate + phosphate + 2 H2O</text>
        <dbReference type="Rhea" id="RHEA:43536"/>
        <dbReference type="ChEBI" id="CHEBI:15377"/>
        <dbReference type="ChEBI" id="CHEBI:43474"/>
        <dbReference type="ChEBI" id="CHEBI:59776"/>
        <dbReference type="ChEBI" id="CHEBI:83407"/>
        <dbReference type="EC" id="4.2.3.153"/>
    </reaction>
</comment>
<dbReference type="SUPFAM" id="SSF51569">
    <property type="entry name" value="Aldolase"/>
    <property type="match status" value="1"/>
</dbReference>
<keyword evidence="3 8" id="KW-0456">Lyase</keyword>
<dbReference type="Proteomes" id="UP001321450">
    <property type="component" value="Chromosome"/>
</dbReference>
<evidence type="ECO:0000256" key="5">
    <source>
        <dbReference type="ARBA" id="ARBA00032523"/>
    </source>
</evidence>
<name>A0AAU9CHS8_9GAMM</name>
<evidence type="ECO:0000256" key="6">
    <source>
        <dbReference type="ARBA" id="ARBA00047628"/>
    </source>
</evidence>
<sequence>MTRLLASVTDPDEARLAAAGGADIVDIKNPAEGALGALPAATIREIRAILPKATLSATIGDLPPQPGPVLEAVRSTAACGVDYVKIGFFPGGDLDATLKALRPLTADCRLIAVLLADYLIALPLLDILAEYGFAGAMLDTADKAKGPLTAIRPRPFLERFVNQARERGLLTGLAGSLQLEDIDQLLPLRPDYLGFRGALCRKGRQSRLDPRRLQAIREKIPG</sequence>
<feature type="active site" description="Proton acceptor" evidence="7">
    <location>
        <position position="85"/>
    </location>
</feature>
<keyword evidence="4" id="KW-0704">Schiff base</keyword>
<evidence type="ECO:0000313" key="9">
    <source>
        <dbReference type="Proteomes" id="UP001321450"/>
    </source>
</evidence>
<feature type="active site" description="Schiff-base intermediate with substrate" evidence="7">
    <location>
        <position position="28"/>
    </location>
</feature>
<dbReference type="EC" id="4.2.3.153" evidence="2"/>
<dbReference type="RefSeq" id="WP_286291124.1">
    <property type="nucleotide sequence ID" value="NZ_AP024718.1"/>
</dbReference>
<evidence type="ECO:0000313" key="8">
    <source>
        <dbReference type="EMBL" id="BCX88911.1"/>
    </source>
</evidence>
<evidence type="ECO:0000256" key="1">
    <source>
        <dbReference type="ARBA" id="ARBA00003810"/>
    </source>
</evidence>
<reference evidence="9" key="1">
    <citation type="journal article" date="2024" name="Int. J. Syst. Evol. Microbiol.">
        <title>Methylomarinovum tepidoasis sp. nov., a moderately thermophilic methanotroph of the family Methylothermaceae isolated from a deep-sea hydrothermal field.</title>
        <authorList>
            <person name="Hirayama H."/>
            <person name="Takaki Y."/>
            <person name="Abe M."/>
            <person name="Miyazaki M."/>
            <person name="Uematsu K."/>
            <person name="Matsui Y."/>
            <person name="Takai K."/>
        </authorList>
    </citation>
    <scope>NUCLEOTIDE SEQUENCE [LARGE SCALE GENOMIC DNA]</scope>
    <source>
        <strain evidence="9">IN45</strain>
    </source>
</reference>
<proteinExistence type="predicted"/>
<keyword evidence="9" id="KW-1185">Reference proteome</keyword>
<comment type="function">
    <text evidence="1">Catalyzes the formation of 4-(hydroxymethyl)-2-furancarboxaldehyde phosphate (4-HFC-P) from two molecules of glyceraldehyde-3-P (GA-3-P).</text>
</comment>
<evidence type="ECO:0000256" key="4">
    <source>
        <dbReference type="ARBA" id="ARBA00023270"/>
    </source>
</evidence>
<dbReference type="AlphaFoldDB" id="A0AAU9CHS8"/>
<evidence type="ECO:0000256" key="3">
    <source>
        <dbReference type="ARBA" id="ARBA00023239"/>
    </source>
</evidence>
<gene>
    <name evidence="8" type="ORF">MIN45_P1281</name>
</gene>
<evidence type="ECO:0000256" key="2">
    <source>
        <dbReference type="ARBA" id="ARBA00012553"/>
    </source>
</evidence>
<dbReference type="InterPro" id="IPR007565">
    <property type="entry name" value="4HFCP_synth"/>
</dbReference>
<protein>
    <recommendedName>
        <fullName evidence="2">(5-formylfuran-3-yl)methyl phosphate synthase</fullName>
        <ecNumber evidence="2">4.2.3.153</ecNumber>
    </recommendedName>
    <alternativeName>
        <fullName evidence="5">4-(hydroxymethyl)-2-furancarboxaldehyde-phosphate synthase</fullName>
    </alternativeName>
</protein>
<dbReference type="KEGG" id="meiy:MIN45_P1281"/>
<evidence type="ECO:0000256" key="7">
    <source>
        <dbReference type="PIRSR" id="PIRSR015957-1"/>
    </source>
</evidence>